<evidence type="ECO:0000256" key="1">
    <source>
        <dbReference type="SAM" id="MobiDB-lite"/>
    </source>
</evidence>
<accession>M2U5Z8</accession>
<evidence type="ECO:0000313" key="3">
    <source>
        <dbReference type="Proteomes" id="UP000011717"/>
    </source>
</evidence>
<sequence>MSGKVPVRCRPPGGGAIPAARRTRHDEVTTGTPSLISI</sequence>
<dbReference type="AlphaFoldDB" id="M2U5Z8"/>
<proteinExistence type="predicted"/>
<dbReference type="Proteomes" id="UP000011717">
    <property type="component" value="Unassembled WGS sequence"/>
</dbReference>
<feature type="region of interest" description="Disordered" evidence="1">
    <location>
        <begin position="1"/>
        <end position="38"/>
    </location>
</feature>
<gene>
    <name evidence="2" type="ORF">C725_1348</name>
</gene>
<comment type="caution">
    <text evidence="2">The sequence shown here is derived from an EMBL/GenBank/DDBJ whole genome shotgun (WGS) entry which is preliminary data.</text>
</comment>
<evidence type="ECO:0000313" key="2">
    <source>
        <dbReference type="EMBL" id="EMD83447.1"/>
    </source>
</evidence>
<protein>
    <submittedName>
        <fullName evidence="2">Uncharacterized protein</fullName>
    </submittedName>
</protein>
<keyword evidence="3" id="KW-1185">Reference proteome</keyword>
<dbReference type="EMBL" id="AMRV01000003">
    <property type="protein sequence ID" value="EMD83447.1"/>
    <property type="molecule type" value="Genomic_DNA"/>
</dbReference>
<feature type="compositionally biased region" description="Polar residues" evidence="1">
    <location>
        <begin position="29"/>
        <end position="38"/>
    </location>
</feature>
<name>M2U5Z8_9SPHN</name>
<reference evidence="2 3" key="1">
    <citation type="journal article" date="2013" name="Genome Announc.">
        <title>Draft Genome Sequence of Strain JLT2015T, Belonging to the Family Sphingomonadaceae of the Alphaproteobacteria.</title>
        <authorList>
            <person name="Tang K."/>
            <person name="Liu K."/>
            <person name="Li S."/>
            <person name="Jiao N."/>
        </authorList>
    </citation>
    <scope>NUCLEOTIDE SEQUENCE [LARGE SCALE GENOMIC DNA]</scope>
    <source>
        <strain evidence="2 3">JLT2015</strain>
    </source>
</reference>
<organism evidence="2 3">
    <name type="scientific">Pacificimonas flava</name>
    <dbReference type="NCBI Taxonomy" id="1234595"/>
    <lineage>
        <taxon>Bacteria</taxon>
        <taxon>Pseudomonadati</taxon>
        <taxon>Pseudomonadota</taxon>
        <taxon>Alphaproteobacteria</taxon>
        <taxon>Sphingomonadales</taxon>
        <taxon>Sphingosinicellaceae</taxon>
        <taxon>Pacificimonas</taxon>
    </lineage>
</organism>